<keyword evidence="3" id="KW-1185">Reference proteome</keyword>
<sequence>MESLQQQQDEIRPDAAPTEDTVANSPHQLSPSSTAPSQTGPEVPSQTGPDGRVLNSDGTPVNSQTVPPSLLADEGPPISPPSIEHPKRVSRSKPSRRQSKKEGMPTKPGKSSWVYGTKLAFFSLYKEAYLLASSQPKKSDRNKLTGDLYTKLAKLFCLKYGYDMADDEDLEFDIPNPPDELADVVVNEVLAEGEAERRSEYKKLLRARIGAWFRAQYGALLKEDKVAFAELFTGVLDDSPPKPQRPQLLHFYSRKFYAERVKEHFEERFEVEKQRCLRLGKDAPTALHVSNLLTQERWDSESFAFQEEVKAAREREYEMAVKGWEMSRKDSPTRTAEEFDVSLNNAVFYLQPFVDAIAERFGMVMGLLLAGPIGSRGGAVGVQSVHSGKTRGPVELDWPQFDPAGFAEAEVSMIAFAKQHFTDAECRARAVGGSGKVRDETTPAKASGNGTMGTMATPAAAGMTTPASTVTSMPAPVRSRAPAPSMSGGVDGRERDALGGRVNGGEGGTPGGGEHSTPGDGEGGTLGGGEGRDALVDAEATMAAELESQIDAMWKRDDRAEWTPGLVHAHAALERGRTWGPEWAALVSDFFDFEKVWGFKDAGGKSDVKWRPLALKNWLRGRKWDQLIGIERAGSKGESGTFSNHWWRWWNEMQPAERKIDDGPLSFPTDADWTYLSTLHGKDGFLHVMAALLWWGDYVWTEPTSAIEQLGWSDAVADVTYVLRELQRPAVLKVHGPTETMATRTMTKRKRMATDAVTGDAGDAPRGKRRKVAEAAEGPSTRSSSGQDQRQTRSKNAAKRRS</sequence>
<dbReference type="Proteomes" id="UP001215280">
    <property type="component" value="Unassembled WGS sequence"/>
</dbReference>
<evidence type="ECO:0000313" key="2">
    <source>
        <dbReference type="EMBL" id="KAJ7754664.1"/>
    </source>
</evidence>
<feature type="compositionally biased region" description="Low complexity" evidence="1">
    <location>
        <begin position="754"/>
        <end position="764"/>
    </location>
</feature>
<dbReference type="AlphaFoldDB" id="A0AAD7NBE2"/>
<feature type="compositionally biased region" description="Low complexity" evidence="1">
    <location>
        <begin position="452"/>
        <end position="487"/>
    </location>
</feature>
<feature type="compositionally biased region" description="Basic residues" evidence="1">
    <location>
        <begin position="792"/>
        <end position="802"/>
    </location>
</feature>
<feature type="compositionally biased region" description="Polar residues" evidence="1">
    <location>
        <begin position="56"/>
        <end position="67"/>
    </location>
</feature>
<feature type="compositionally biased region" description="Basic residues" evidence="1">
    <location>
        <begin position="88"/>
        <end position="99"/>
    </location>
</feature>
<evidence type="ECO:0000256" key="1">
    <source>
        <dbReference type="SAM" id="MobiDB-lite"/>
    </source>
</evidence>
<name>A0AAD7NBE2_9AGAR</name>
<reference evidence="2" key="1">
    <citation type="submission" date="2023-03" db="EMBL/GenBank/DDBJ databases">
        <title>Massive genome expansion in bonnet fungi (Mycena s.s.) driven by repeated elements and novel gene families across ecological guilds.</title>
        <authorList>
            <consortium name="Lawrence Berkeley National Laboratory"/>
            <person name="Harder C.B."/>
            <person name="Miyauchi S."/>
            <person name="Viragh M."/>
            <person name="Kuo A."/>
            <person name="Thoen E."/>
            <person name="Andreopoulos B."/>
            <person name="Lu D."/>
            <person name="Skrede I."/>
            <person name="Drula E."/>
            <person name="Henrissat B."/>
            <person name="Morin E."/>
            <person name="Kohler A."/>
            <person name="Barry K."/>
            <person name="LaButti K."/>
            <person name="Morin E."/>
            <person name="Salamov A."/>
            <person name="Lipzen A."/>
            <person name="Mereny Z."/>
            <person name="Hegedus B."/>
            <person name="Baldrian P."/>
            <person name="Stursova M."/>
            <person name="Weitz H."/>
            <person name="Taylor A."/>
            <person name="Grigoriev I.V."/>
            <person name="Nagy L.G."/>
            <person name="Martin F."/>
            <person name="Kauserud H."/>
        </authorList>
    </citation>
    <scope>NUCLEOTIDE SEQUENCE</scope>
    <source>
        <strain evidence="2">CBHHK188m</strain>
    </source>
</reference>
<feature type="compositionally biased region" description="Polar residues" evidence="1">
    <location>
        <begin position="21"/>
        <end position="48"/>
    </location>
</feature>
<feature type="compositionally biased region" description="Gly residues" evidence="1">
    <location>
        <begin position="501"/>
        <end position="529"/>
    </location>
</feature>
<feature type="region of interest" description="Disordered" evidence="1">
    <location>
        <begin position="744"/>
        <end position="802"/>
    </location>
</feature>
<evidence type="ECO:0000313" key="3">
    <source>
        <dbReference type="Proteomes" id="UP001215280"/>
    </source>
</evidence>
<organism evidence="2 3">
    <name type="scientific">Mycena maculata</name>
    <dbReference type="NCBI Taxonomy" id="230809"/>
    <lineage>
        <taxon>Eukaryota</taxon>
        <taxon>Fungi</taxon>
        <taxon>Dikarya</taxon>
        <taxon>Basidiomycota</taxon>
        <taxon>Agaricomycotina</taxon>
        <taxon>Agaricomycetes</taxon>
        <taxon>Agaricomycetidae</taxon>
        <taxon>Agaricales</taxon>
        <taxon>Marasmiineae</taxon>
        <taxon>Mycenaceae</taxon>
        <taxon>Mycena</taxon>
    </lineage>
</organism>
<gene>
    <name evidence="2" type="ORF">DFH07DRAFT_959686</name>
</gene>
<feature type="region of interest" description="Disordered" evidence="1">
    <location>
        <begin position="1"/>
        <end position="111"/>
    </location>
</feature>
<proteinExistence type="predicted"/>
<dbReference type="EMBL" id="JARJLG010000066">
    <property type="protein sequence ID" value="KAJ7754664.1"/>
    <property type="molecule type" value="Genomic_DNA"/>
</dbReference>
<feature type="compositionally biased region" description="Polar residues" evidence="1">
    <location>
        <begin position="780"/>
        <end position="789"/>
    </location>
</feature>
<comment type="caution">
    <text evidence="2">The sequence shown here is derived from an EMBL/GenBank/DDBJ whole genome shotgun (WGS) entry which is preliminary data.</text>
</comment>
<accession>A0AAD7NBE2</accession>
<feature type="region of interest" description="Disordered" evidence="1">
    <location>
        <begin position="432"/>
        <end position="532"/>
    </location>
</feature>
<protein>
    <submittedName>
        <fullName evidence="2">Uncharacterized protein</fullName>
    </submittedName>
</protein>